<keyword evidence="2" id="KW-0285">Flavoprotein</keyword>
<feature type="domain" description="Glucose-methanol-choline oxidoreductase N-terminal" evidence="3">
    <location>
        <begin position="108"/>
        <end position="131"/>
    </location>
</feature>
<dbReference type="Gene3D" id="3.50.50.60">
    <property type="entry name" value="FAD/NAD(P)-binding domain"/>
    <property type="match status" value="1"/>
</dbReference>
<dbReference type="PANTHER" id="PTHR11552">
    <property type="entry name" value="GLUCOSE-METHANOL-CHOLINE GMC OXIDOREDUCTASE"/>
    <property type="match status" value="1"/>
</dbReference>
<protein>
    <recommendedName>
        <fullName evidence="3 4">Glucose-methanol-choline oxidoreductase N-terminal domain-containing protein</fullName>
    </recommendedName>
</protein>
<dbReference type="PROSITE" id="PS00624">
    <property type="entry name" value="GMC_OXRED_2"/>
    <property type="match status" value="1"/>
</dbReference>
<dbReference type="SUPFAM" id="SSF54373">
    <property type="entry name" value="FAD-linked reductases, C-terminal domain"/>
    <property type="match status" value="1"/>
</dbReference>
<organism evidence="5 6">
    <name type="scientific">Zasmidium cellare</name>
    <name type="common">Wine cellar mold</name>
    <name type="synonym">Racodium cellare</name>
    <dbReference type="NCBI Taxonomy" id="395010"/>
    <lineage>
        <taxon>Eukaryota</taxon>
        <taxon>Fungi</taxon>
        <taxon>Dikarya</taxon>
        <taxon>Ascomycota</taxon>
        <taxon>Pezizomycotina</taxon>
        <taxon>Dothideomycetes</taxon>
        <taxon>Dothideomycetidae</taxon>
        <taxon>Mycosphaerellales</taxon>
        <taxon>Mycosphaerellaceae</taxon>
        <taxon>Zasmidium</taxon>
    </lineage>
</organism>
<keyword evidence="2" id="KW-0274">FAD</keyword>
<dbReference type="PROSITE" id="PS00623">
    <property type="entry name" value="GMC_OXRED_1"/>
    <property type="match status" value="1"/>
</dbReference>
<feature type="domain" description="Glucose-methanol-choline oxidoreductase N-terminal" evidence="4">
    <location>
        <begin position="300"/>
        <end position="314"/>
    </location>
</feature>
<reference evidence="5 6" key="1">
    <citation type="journal article" date="2023" name="G3 (Bethesda)">
        <title>A chromosome-level genome assembly of Zasmidium syzygii isolated from banana leaves.</title>
        <authorList>
            <person name="van Westerhoven A.C."/>
            <person name="Mehrabi R."/>
            <person name="Talebi R."/>
            <person name="Steentjes M.B.F."/>
            <person name="Corcolon B."/>
            <person name="Chong P.A."/>
            <person name="Kema G.H.J."/>
            <person name="Seidl M.F."/>
        </authorList>
    </citation>
    <scope>NUCLEOTIDE SEQUENCE [LARGE SCALE GENOMIC DNA]</scope>
    <source>
        <strain evidence="5 6">P124</strain>
    </source>
</reference>
<comment type="similarity">
    <text evidence="1 2">Belongs to the GMC oxidoreductase family.</text>
</comment>
<dbReference type="InterPro" id="IPR036188">
    <property type="entry name" value="FAD/NAD-bd_sf"/>
</dbReference>
<evidence type="ECO:0000259" key="4">
    <source>
        <dbReference type="PROSITE" id="PS00624"/>
    </source>
</evidence>
<dbReference type="EMBL" id="JAXOVC010000006">
    <property type="protein sequence ID" value="KAK4499887.1"/>
    <property type="molecule type" value="Genomic_DNA"/>
</dbReference>
<dbReference type="InterPro" id="IPR007867">
    <property type="entry name" value="GMC_OxRtase_C"/>
</dbReference>
<gene>
    <name evidence="5" type="ORF">PRZ48_008073</name>
</gene>
<dbReference type="Pfam" id="PF05199">
    <property type="entry name" value="GMC_oxred_C"/>
    <property type="match status" value="1"/>
</dbReference>
<dbReference type="SUPFAM" id="SSF51905">
    <property type="entry name" value="FAD/NAD(P)-binding domain"/>
    <property type="match status" value="1"/>
</dbReference>
<proteinExistence type="inferred from homology"/>
<evidence type="ECO:0000259" key="3">
    <source>
        <dbReference type="PROSITE" id="PS00623"/>
    </source>
</evidence>
<dbReference type="InterPro" id="IPR000172">
    <property type="entry name" value="GMC_OxRdtase_N"/>
</dbReference>
<sequence length="635" mass="69369">MATNGVNGSANGHSLPALHTSAEDFLKHEYDYIVVGGGTAGLVVAARLTENEDVSVGVLEAGKSRLGDMLVDSPVMFMQMFMNKDYDWCHTTIGQENNKGRRHHIPRGKGLGGSSMINYMMYVRGSLQDYDDWAIISGDESWNAENIQKYMRKHQTLEPIDESVTDRSTMPFVGEYHGTSGPARTSFNDFRLPIEDDFIKACDDATGMTKKPKDPWSGDHIGFYNTLGLVARSGPNKGMRSYAARGYFAANAHRPNLHVLCDAMVQRIELDGDKATGVTFKTGGKEFTVPVKREVLVAGGAIQSPQILELSGIGDPEVLKAAGVEPKIENKSIGNNFQDHVLSAGVWEVQKEVMTLEAIHNPDVMQAAQKQLAETGGGPLTSICTMQGFFPYKLFATQEEQDRVVKSIEADLPKLSPFQRKQYERTLAHLKDDKSANLQVVLIPSRFGMEKGIEDQSSVFPPPSTPDYQPAISGAMCLQYPLSRGSVHIKTSNAEDHPSIDPAFLKHPADVDVLAAGLKMLGKVEQSSHLKDKITSRVFPPAEADMSNTEQMRQAVRDICMSEYHVCGSVAMGEAVDSKLKVYGTKNIRVVDASIFPNHVSGNIVSSVYAVAEKAADIIKEEHLYGALNGVKGTA</sequence>
<dbReference type="PIRSF" id="PIRSF000137">
    <property type="entry name" value="Alcohol_oxidase"/>
    <property type="match status" value="1"/>
</dbReference>
<comment type="caution">
    <text evidence="5">The sequence shown here is derived from an EMBL/GenBank/DDBJ whole genome shotgun (WGS) entry which is preliminary data.</text>
</comment>
<dbReference type="Gene3D" id="3.30.560.10">
    <property type="entry name" value="Glucose Oxidase, domain 3"/>
    <property type="match status" value="1"/>
</dbReference>
<evidence type="ECO:0000256" key="1">
    <source>
        <dbReference type="ARBA" id="ARBA00010790"/>
    </source>
</evidence>
<dbReference type="InterPro" id="IPR012132">
    <property type="entry name" value="GMC_OxRdtase"/>
</dbReference>
<name>A0ABR0EEJ0_ZASCE</name>
<evidence type="ECO:0000256" key="2">
    <source>
        <dbReference type="RuleBase" id="RU003968"/>
    </source>
</evidence>
<accession>A0ABR0EEJ0</accession>
<keyword evidence="6" id="KW-1185">Reference proteome</keyword>
<dbReference type="Pfam" id="PF00732">
    <property type="entry name" value="GMC_oxred_N"/>
    <property type="match status" value="1"/>
</dbReference>
<evidence type="ECO:0000313" key="6">
    <source>
        <dbReference type="Proteomes" id="UP001305779"/>
    </source>
</evidence>
<dbReference type="PANTHER" id="PTHR11552:SF210">
    <property type="entry name" value="GLUCOSE-METHANOL-CHOLINE OXIDOREDUCTASE N-TERMINAL DOMAIN-CONTAINING PROTEIN-RELATED"/>
    <property type="match status" value="1"/>
</dbReference>
<dbReference type="Proteomes" id="UP001305779">
    <property type="component" value="Unassembled WGS sequence"/>
</dbReference>
<evidence type="ECO:0000313" key="5">
    <source>
        <dbReference type="EMBL" id="KAK4499887.1"/>
    </source>
</evidence>